<protein>
    <submittedName>
        <fullName evidence="2">Uncharacterized protein</fullName>
    </submittedName>
</protein>
<comment type="caution">
    <text evidence="2">The sequence shown here is derived from an EMBL/GenBank/DDBJ whole genome shotgun (WGS) entry which is preliminary data.</text>
</comment>
<keyword evidence="1" id="KW-0732">Signal</keyword>
<dbReference type="Proteomes" id="UP001160148">
    <property type="component" value="Unassembled WGS sequence"/>
</dbReference>
<evidence type="ECO:0000313" key="3">
    <source>
        <dbReference type="Proteomes" id="UP001160148"/>
    </source>
</evidence>
<name>A0AAV0WEJ4_9HEMI</name>
<organism evidence="2 3">
    <name type="scientific">Macrosiphum euphorbiae</name>
    <name type="common">potato aphid</name>
    <dbReference type="NCBI Taxonomy" id="13131"/>
    <lineage>
        <taxon>Eukaryota</taxon>
        <taxon>Metazoa</taxon>
        <taxon>Ecdysozoa</taxon>
        <taxon>Arthropoda</taxon>
        <taxon>Hexapoda</taxon>
        <taxon>Insecta</taxon>
        <taxon>Pterygota</taxon>
        <taxon>Neoptera</taxon>
        <taxon>Paraneoptera</taxon>
        <taxon>Hemiptera</taxon>
        <taxon>Sternorrhyncha</taxon>
        <taxon>Aphidomorpha</taxon>
        <taxon>Aphidoidea</taxon>
        <taxon>Aphididae</taxon>
        <taxon>Macrosiphini</taxon>
        <taxon>Macrosiphum</taxon>
    </lineage>
</organism>
<reference evidence="2 3" key="1">
    <citation type="submission" date="2023-01" db="EMBL/GenBank/DDBJ databases">
        <authorList>
            <person name="Whitehead M."/>
        </authorList>
    </citation>
    <scope>NUCLEOTIDE SEQUENCE [LARGE SCALE GENOMIC DNA]</scope>
</reference>
<evidence type="ECO:0000313" key="2">
    <source>
        <dbReference type="EMBL" id="CAI6354103.1"/>
    </source>
</evidence>
<keyword evidence="3" id="KW-1185">Reference proteome</keyword>
<dbReference type="EMBL" id="CARXXK010000002">
    <property type="protein sequence ID" value="CAI6354103.1"/>
    <property type="molecule type" value="Genomic_DNA"/>
</dbReference>
<evidence type="ECO:0000256" key="1">
    <source>
        <dbReference type="SAM" id="SignalP"/>
    </source>
</evidence>
<dbReference type="AlphaFoldDB" id="A0AAV0WEJ4"/>
<feature type="signal peptide" evidence="1">
    <location>
        <begin position="1"/>
        <end position="19"/>
    </location>
</feature>
<proteinExistence type="predicted"/>
<sequence>MFPVQILVVLSTMIIINQAATLNYEHETSVTTSYEVDKEAYEMINDKTYYNSNKSYEIEASFDFNTTDSNGNIINSNETALPVVKSFPFTPILIGVGGQALYDVGKIMYEKFNKKKKN</sequence>
<gene>
    <name evidence="2" type="ORF">MEUPH1_LOCUS10146</name>
</gene>
<feature type="chain" id="PRO_5043505415" evidence="1">
    <location>
        <begin position="20"/>
        <end position="118"/>
    </location>
</feature>
<accession>A0AAV0WEJ4</accession>